<dbReference type="PANTHER" id="PTHR32315:SF3">
    <property type="entry name" value="ADENINE PHOSPHORIBOSYLTRANSFERASE"/>
    <property type="match status" value="1"/>
</dbReference>
<dbReference type="PANTHER" id="PTHR32315">
    <property type="entry name" value="ADENINE PHOSPHORIBOSYLTRANSFERASE"/>
    <property type="match status" value="1"/>
</dbReference>
<evidence type="ECO:0000256" key="6">
    <source>
        <dbReference type="ARBA" id="ARBA00011738"/>
    </source>
</evidence>
<dbReference type="OrthoDB" id="9803963at2"/>
<evidence type="ECO:0000256" key="5">
    <source>
        <dbReference type="ARBA" id="ARBA00008391"/>
    </source>
</evidence>
<proteinExistence type="inferred from homology"/>
<dbReference type="NCBIfam" id="NF002636">
    <property type="entry name" value="PRK02304.1-5"/>
    <property type="match status" value="1"/>
</dbReference>
<dbReference type="Pfam" id="PF00156">
    <property type="entry name" value="Pribosyltran"/>
    <property type="match status" value="1"/>
</dbReference>
<dbReference type="EMBL" id="CP036266">
    <property type="protein sequence ID" value="QDT18745.1"/>
    <property type="molecule type" value="Genomic_DNA"/>
</dbReference>
<evidence type="ECO:0000256" key="11">
    <source>
        <dbReference type="ARBA" id="ARBA00022726"/>
    </source>
</evidence>
<feature type="domain" description="Phosphoribosyltransferase" evidence="13">
    <location>
        <begin position="30"/>
        <end position="153"/>
    </location>
</feature>
<keyword evidence="10 12" id="KW-0808">Transferase</keyword>
<dbReference type="InterPro" id="IPR005764">
    <property type="entry name" value="Ade_phspho_trans"/>
</dbReference>
<evidence type="ECO:0000313" key="14">
    <source>
        <dbReference type="EMBL" id="QDT18745.1"/>
    </source>
</evidence>
<dbReference type="InterPro" id="IPR050054">
    <property type="entry name" value="UPRTase/APRTase"/>
</dbReference>
<dbReference type="GO" id="GO:0006166">
    <property type="term" value="P:purine ribonucleoside salvage"/>
    <property type="evidence" value="ECO:0007669"/>
    <property type="project" value="UniProtKB-UniRule"/>
</dbReference>
<dbReference type="InterPro" id="IPR000836">
    <property type="entry name" value="PRTase_dom"/>
</dbReference>
<keyword evidence="11 12" id="KW-0660">Purine salvage</keyword>
<evidence type="ECO:0000256" key="9">
    <source>
        <dbReference type="ARBA" id="ARBA00022676"/>
    </source>
</evidence>
<dbReference type="NCBIfam" id="NF002634">
    <property type="entry name" value="PRK02304.1-3"/>
    <property type="match status" value="1"/>
</dbReference>
<dbReference type="GO" id="GO:0006168">
    <property type="term" value="P:adenine salvage"/>
    <property type="evidence" value="ECO:0007669"/>
    <property type="project" value="InterPro"/>
</dbReference>
<evidence type="ECO:0000259" key="13">
    <source>
        <dbReference type="Pfam" id="PF00156"/>
    </source>
</evidence>
<evidence type="ECO:0000256" key="10">
    <source>
        <dbReference type="ARBA" id="ARBA00022679"/>
    </source>
</evidence>
<dbReference type="GO" id="GO:0002055">
    <property type="term" value="F:adenine binding"/>
    <property type="evidence" value="ECO:0007669"/>
    <property type="project" value="TreeGrafter"/>
</dbReference>
<evidence type="ECO:0000256" key="3">
    <source>
        <dbReference type="ARBA" id="ARBA00004496"/>
    </source>
</evidence>
<dbReference type="AlphaFoldDB" id="A0A517PH99"/>
<dbReference type="FunFam" id="3.40.50.2020:FF:000004">
    <property type="entry name" value="Adenine phosphoribosyltransferase"/>
    <property type="match status" value="1"/>
</dbReference>
<comment type="function">
    <text evidence="2 12">Catalyzes a salvage reaction resulting in the formation of AMP, that is energically less costly than de novo synthesis.</text>
</comment>
<comment type="pathway">
    <text evidence="4 12">Purine metabolism; AMP biosynthesis via salvage pathway; AMP from adenine: step 1/1.</text>
</comment>
<dbReference type="GO" id="GO:0044209">
    <property type="term" value="P:AMP salvage"/>
    <property type="evidence" value="ECO:0007669"/>
    <property type="project" value="UniProtKB-UniRule"/>
</dbReference>
<dbReference type="EC" id="2.4.2.7" evidence="7 12"/>
<keyword evidence="8 12" id="KW-0963">Cytoplasm</keyword>
<comment type="catalytic activity">
    <reaction evidence="1 12">
        <text>AMP + diphosphate = 5-phospho-alpha-D-ribose 1-diphosphate + adenine</text>
        <dbReference type="Rhea" id="RHEA:16609"/>
        <dbReference type="ChEBI" id="CHEBI:16708"/>
        <dbReference type="ChEBI" id="CHEBI:33019"/>
        <dbReference type="ChEBI" id="CHEBI:58017"/>
        <dbReference type="ChEBI" id="CHEBI:456215"/>
        <dbReference type="EC" id="2.4.2.7"/>
    </reaction>
</comment>
<protein>
    <recommendedName>
        <fullName evidence="7 12">Adenine phosphoribosyltransferase</fullName>
        <shortName evidence="12">APRT</shortName>
        <ecNumber evidence="7 12">2.4.2.7</ecNumber>
    </recommendedName>
</protein>
<evidence type="ECO:0000256" key="12">
    <source>
        <dbReference type="HAMAP-Rule" id="MF_00004"/>
    </source>
</evidence>
<evidence type="ECO:0000256" key="2">
    <source>
        <dbReference type="ARBA" id="ARBA00003968"/>
    </source>
</evidence>
<reference evidence="14 15" key="1">
    <citation type="submission" date="2019-02" db="EMBL/GenBank/DDBJ databases">
        <title>Deep-cultivation of Planctomycetes and their phenomic and genomic characterization uncovers novel biology.</title>
        <authorList>
            <person name="Wiegand S."/>
            <person name="Jogler M."/>
            <person name="Boedeker C."/>
            <person name="Pinto D."/>
            <person name="Vollmers J."/>
            <person name="Rivas-Marin E."/>
            <person name="Kohn T."/>
            <person name="Peeters S.H."/>
            <person name="Heuer A."/>
            <person name="Rast P."/>
            <person name="Oberbeckmann S."/>
            <person name="Bunk B."/>
            <person name="Jeske O."/>
            <person name="Meyerdierks A."/>
            <person name="Storesund J.E."/>
            <person name="Kallscheuer N."/>
            <person name="Luecker S."/>
            <person name="Lage O.M."/>
            <person name="Pohl T."/>
            <person name="Merkel B.J."/>
            <person name="Hornburger P."/>
            <person name="Mueller R.-W."/>
            <person name="Bruemmer F."/>
            <person name="Labrenz M."/>
            <person name="Spormann A.M."/>
            <person name="Op den Camp H."/>
            <person name="Overmann J."/>
            <person name="Amann R."/>
            <person name="Jetten M.S.M."/>
            <person name="Mascher T."/>
            <person name="Medema M.H."/>
            <person name="Devos D.P."/>
            <person name="Kaster A.-K."/>
            <person name="Ovreas L."/>
            <person name="Rohde M."/>
            <person name="Galperin M.Y."/>
            <person name="Jogler C."/>
        </authorList>
    </citation>
    <scope>NUCLEOTIDE SEQUENCE [LARGE SCALE GENOMIC DNA]</scope>
    <source>
        <strain evidence="14 15">HG66A1</strain>
    </source>
</reference>
<dbReference type="UniPathway" id="UPA00588">
    <property type="reaction ID" value="UER00646"/>
</dbReference>
<sequence>MNDSIDLKDYIREIPDFPKPGILFRDITPLLAEPKAFQAVVDRLADYYRDKQITAILAAEARGFIFAAPLALALGARFIPIRKPGKLPFETRAFHYELEYGSDSLEMHTDSIHSDDRVVIVDDLLATGGTISACIELARHSNAEIVGCAFLIELAFLNGREKMNGCDVFSLIHYDAE</sequence>
<comment type="subcellular location">
    <subcellularLocation>
        <location evidence="3 12">Cytoplasm</location>
    </subcellularLocation>
</comment>
<name>A0A517PH99_9PLAN</name>
<dbReference type="NCBIfam" id="TIGR01090">
    <property type="entry name" value="apt"/>
    <property type="match status" value="1"/>
</dbReference>
<dbReference type="GO" id="GO:0005737">
    <property type="term" value="C:cytoplasm"/>
    <property type="evidence" value="ECO:0007669"/>
    <property type="project" value="UniProtKB-SubCell"/>
</dbReference>
<evidence type="ECO:0000313" key="15">
    <source>
        <dbReference type="Proteomes" id="UP000320421"/>
    </source>
</evidence>
<evidence type="ECO:0000256" key="7">
    <source>
        <dbReference type="ARBA" id="ARBA00011893"/>
    </source>
</evidence>
<dbReference type="GO" id="GO:0003999">
    <property type="term" value="F:adenine phosphoribosyltransferase activity"/>
    <property type="evidence" value="ECO:0007669"/>
    <property type="project" value="UniProtKB-UniRule"/>
</dbReference>
<accession>A0A517PH99</accession>
<dbReference type="InterPro" id="IPR029057">
    <property type="entry name" value="PRTase-like"/>
</dbReference>
<dbReference type="CDD" id="cd06223">
    <property type="entry name" value="PRTases_typeI"/>
    <property type="match status" value="1"/>
</dbReference>
<dbReference type="SUPFAM" id="SSF53271">
    <property type="entry name" value="PRTase-like"/>
    <property type="match status" value="1"/>
</dbReference>
<dbReference type="Gene3D" id="3.40.50.2020">
    <property type="match status" value="1"/>
</dbReference>
<comment type="similarity">
    <text evidence="5 12">Belongs to the purine/pyrimidine phosphoribosyltransferase family.</text>
</comment>
<evidence type="ECO:0000256" key="4">
    <source>
        <dbReference type="ARBA" id="ARBA00004659"/>
    </source>
</evidence>
<evidence type="ECO:0000256" key="8">
    <source>
        <dbReference type="ARBA" id="ARBA00022490"/>
    </source>
</evidence>
<dbReference type="HAMAP" id="MF_00004">
    <property type="entry name" value="Aden_phosphoribosyltr"/>
    <property type="match status" value="1"/>
</dbReference>
<dbReference type="RefSeq" id="WP_145180512.1">
    <property type="nucleotide sequence ID" value="NZ_CP036266.1"/>
</dbReference>
<comment type="subunit">
    <text evidence="6 12">Homodimer.</text>
</comment>
<dbReference type="Proteomes" id="UP000320421">
    <property type="component" value="Chromosome"/>
</dbReference>
<dbReference type="GO" id="GO:0016208">
    <property type="term" value="F:AMP binding"/>
    <property type="evidence" value="ECO:0007669"/>
    <property type="project" value="TreeGrafter"/>
</dbReference>
<organism evidence="14 15">
    <name type="scientific">Gimesia chilikensis</name>
    <dbReference type="NCBI Taxonomy" id="2605989"/>
    <lineage>
        <taxon>Bacteria</taxon>
        <taxon>Pseudomonadati</taxon>
        <taxon>Planctomycetota</taxon>
        <taxon>Planctomycetia</taxon>
        <taxon>Planctomycetales</taxon>
        <taxon>Planctomycetaceae</taxon>
        <taxon>Gimesia</taxon>
    </lineage>
</organism>
<evidence type="ECO:0000256" key="1">
    <source>
        <dbReference type="ARBA" id="ARBA00000868"/>
    </source>
</evidence>
<keyword evidence="15" id="KW-1185">Reference proteome</keyword>
<keyword evidence="9 12" id="KW-0328">Glycosyltransferase</keyword>
<gene>
    <name evidence="12 14" type="primary">apt</name>
    <name evidence="14" type="ORF">HG66A1_05070</name>
</gene>